<dbReference type="STRING" id="595434.RISK_001989"/>
<organism evidence="2 3">
    <name type="scientific">Rhodopirellula islandica</name>
    <dbReference type="NCBI Taxonomy" id="595434"/>
    <lineage>
        <taxon>Bacteria</taxon>
        <taxon>Pseudomonadati</taxon>
        <taxon>Planctomycetota</taxon>
        <taxon>Planctomycetia</taxon>
        <taxon>Pirellulales</taxon>
        <taxon>Pirellulaceae</taxon>
        <taxon>Rhodopirellula</taxon>
    </lineage>
</organism>
<dbReference type="AlphaFoldDB" id="A0A0J1BI41"/>
<dbReference type="EMBL" id="LECT01000016">
    <property type="protein sequence ID" value="KLU06138.1"/>
    <property type="molecule type" value="Genomic_DNA"/>
</dbReference>
<keyword evidence="3" id="KW-1185">Reference proteome</keyword>
<evidence type="ECO:0000313" key="3">
    <source>
        <dbReference type="Proteomes" id="UP000036367"/>
    </source>
</evidence>
<feature type="compositionally biased region" description="Polar residues" evidence="1">
    <location>
        <begin position="408"/>
        <end position="425"/>
    </location>
</feature>
<evidence type="ECO:0000256" key="1">
    <source>
        <dbReference type="SAM" id="MobiDB-lite"/>
    </source>
</evidence>
<comment type="caution">
    <text evidence="2">The sequence shown here is derived from an EMBL/GenBank/DDBJ whole genome shotgun (WGS) entry which is preliminary data.</text>
</comment>
<gene>
    <name evidence="2" type="ORF">RISK_001989</name>
</gene>
<name>A0A0J1BI41_RHOIS</name>
<sequence length="433" mass="47072">MIRGPPLRRSATGTESFGMEAKTIRQFVSARLDFQKRLGTVWACFAVLACLAAPADAANYRTRNFIVEAPNSQLAKAVGDAAEKYRHDLASYWTGQPLPPWPTPCPVRVVAGNLPAQGVTTYNPAPVRDFQMEVVGTPERILDSVLPHEVTHTVLATHFGRPLPRWADEGICTTVEHDSEKAKHEAKLREFLSTRRGIAMNQLFLLTEYPSDVLPMYAQGYSVCRFLIEQQGPETFIDFLGEYMQRGSWTNNVQKHYGYDSLAELQEYWLGWVESGSGPVAQFAKLTPRGSQPGSTGDIALVSATGPANSAARSQVAPATALAAADSMPRDQGRSDSGWKSTNSMASAGNRPAASNGSSSWYVRQLNRDEDRSPVESIPAGASAPIAQASPNNLSEDASKSRWMPPSVKSSGRYSVSTPQGESSGSFGGNRWR</sequence>
<reference evidence="2" key="1">
    <citation type="submission" date="2015-05" db="EMBL/GenBank/DDBJ databases">
        <title>Permanent draft genome of Rhodopirellula islandicus K833.</title>
        <authorList>
            <person name="Kizina J."/>
            <person name="Richter M."/>
            <person name="Glockner F.O."/>
            <person name="Harder J."/>
        </authorList>
    </citation>
    <scope>NUCLEOTIDE SEQUENCE [LARGE SCALE GENOMIC DNA]</scope>
    <source>
        <strain evidence="2">K833</strain>
    </source>
</reference>
<feature type="compositionally biased region" description="Polar residues" evidence="1">
    <location>
        <begin position="338"/>
        <end position="362"/>
    </location>
</feature>
<dbReference type="PATRIC" id="fig|595434.4.peg.1908"/>
<feature type="region of interest" description="Disordered" evidence="1">
    <location>
        <begin position="308"/>
        <end position="433"/>
    </location>
</feature>
<protein>
    <recommendedName>
        <fullName evidence="4">Peptidase MA-like domain-containing protein</fullName>
    </recommendedName>
</protein>
<dbReference type="Proteomes" id="UP000036367">
    <property type="component" value="Unassembled WGS sequence"/>
</dbReference>
<evidence type="ECO:0008006" key="4">
    <source>
        <dbReference type="Google" id="ProtNLM"/>
    </source>
</evidence>
<accession>A0A0J1BI41</accession>
<evidence type="ECO:0000313" key="2">
    <source>
        <dbReference type="EMBL" id="KLU06138.1"/>
    </source>
</evidence>
<proteinExistence type="predicted"/>